<reference evidence="3 4" key="1">
    <citation type="submission" date="2021-08" db="EMBL/GenBank/DDBJ databases">
        <authorList>
            <person name="Tuo L."/>
        </authorList>
    </citation>
    <scope>NUCLEOTIDE SEQUENCE [LARGE SCALE GENOMIC DNA]</scope>
    <source>
        <strain evidence="3 4">JCM 31229</strain>
    </source>
</reference>
<evidence type="ECO:0000313" key="3">
    <source>
        <dbReference type="EMBL" id="MBY8823367.1"/>
    </source>
</evidence>
<name>A0ABS7PSK0_9SPHN</name>
<dbReference type="InterPro" id="IPR027417">
    <property type="entry name" value="P-loop_NTPase"/>
</dbReference>
<protein>
    <submittedName>
        <fullName evidence="3">AAA family ATPase</fullName>
    </submittedName>
</protein>
<comment type="caution">
    <text evidence="3">The sequence shown here is derived from an EMBL/GenBank/DDBJ whole genome shotgun (WGS) entry which is preliminary data.</text>
</comment>
<evidence type="ECO:0000256" key="1">
    <source>
        <dbReference type="SAM" id="Coils"/>
    </source>
</evidence>
<dbReference type="InterPro" id="IPR038729">
    <property type="entry name" value="Rad50/SbcC_AAA"/>
</dbReference>
<evidence type="ECO:0000313" key="4">
    <source>
        <dbReference type="Proteomes" id="UP000706039"/>
    </source>
</evidence>
<feature type="coiled-coil region" evidence="1">
    <location>
        <begin position="637"/>
        <end position="730"/>
    </location>
</feature>
<dbReference type="RefSeq" id="WP_222990482.1">
    <property type="nucleotide sequence ID" value="NZ_JAINVV010000006.1"/>
</dbReference>
<evidence type="ECO:0000259" key="2">
    <source>
        <dbReference type="Pfam" id="PF13476"/>
    </source>
</evidence>
<feature type="domain" description="Rad50/SbcC-type AAA" evidence="2">
    <location>
        <begin position="6"/>
        <end position="78"/>
    </location>
</feature>
<proteinExistence type="predicted"/>
<keyword evidence="1" id="KW-0175">Coiled coil</keyword>
<keyword evidence="4" id="KW-1185">Reference proteome</keyword>
<feature type="coiled-coil region" evidence="1">
    <location>
        <begin position="367"/>
        <end position="394"/>
    </location>
</feature>
<sequence>MILRSIALSNFRKFREPLRIEGFTDGLNIVIEPNETGKSTILEALRAAFFVRYSAKTELVRSYVPLGDDVAPRVAIAFDVKGQGWTLEKQFLKSAFVRLEGGGGRRESDAAEETLQQLLGFERGNSRGTDEETRGPLGMLWVEQMGALEVKGPNRIVRDSIRGVLEAEVGAVTGGRRFDAIRAGVETAYSALRTPATGKSRGDLLAAEARASAAAAARQAAETGFRDYEHALAELDGVKARLRLLERDLVDPETVETRKALEADQKVAESAVLRATAAEAQFGRAEEVARTASSRIERLAAAETRAVAASALLQEKSVAEAAARAASDGAGDEEKRLRACLDDARSMREARETALGQARERARAHAVAAAARRAVDARRALADLEARERLLVEEAAGAIPERDLGDLAKLERAAIEARARFEAGAVRVEVAVGDGVPLRIDGVESDVAWLDILAATKIELGDAGSVTIRPPRGAGRSIEADLATASEALAAALRSLGLDSHSAGVARNERAAAAARELTALRSQMAAACPGDATIALAPGADALRAFVAELGAGMADALPPADDLDALEAGLGEARLAEADAAGRHDDSRIALSKAETVLARTQAELGSALREDVAAREDLRNVLEGGDRGALEGALAEARRERAQKLEALEDAREGSRAFDVDAIRRRIENLDRAARRAGEERLELTARIASLESTIAREGTTGPAGVLAEAREEEDAAIAAVDKLRREADVLEMLRSVLLDAANEASRTFMGPVTRRAGHYVERLLPGSGLSFDEALGLSGVARAGMEEACADLSRGTQEQLAILTRLAFADLLLEDGAPVSLILDDPLVYSDDTRLETMTDILKDASSRMQVILLTCRSKAFRHVDANRMMLK</sequence>
<dbReference type="SUPFAM" id="SSF52540">
    <property type="entry name" value="P-loop containing nucleoside triphosphate hydrolases"/>
    <property type="match status" value="1"/>
</dbReference>
<dbReference type="PANTHER" id="PTHR41259">
    <property type="entry name" value="DOUBLE-STRAND BREAK REPAIR RAD50 ATPASE, PUTATIVE-RELATED"/>
    <property type="match status" value="1"/>
</dbReference>
<accession>A0ABS7PSK0</accession>
<dbReference type="EMBL" id="JAINVV010000006">
    <property type="protein sequence ID" value="MBY8823367.1"/>
    <property type="molecule type" value="Genomic_DNA"/>
</dbReference>
<dbReference type="Gene3D" id="3.40.50.300">
    <property type="entry name" value="P-loop containing nucleotide triphosphate hydrolases"/>
    <property type="match status" value="2"/>
</dbReference>
<dbReference type="Pfam" id="PF13476">
    <property type="entry name" value="AAA_23"/>
    <property type="match status" value="1"/>
</dbReference>
<organism evidence="3 4">
    <name type="scientific">Sphingomonas colocasiae</name>
    <dbReference type="NCBI Taxonomy" id="1848973"/>
    <lineage>
        <taxon>Bacteria</taxon>
        <taxon>Pseudomonadati</taxon>
        <taxon>Pseudomonadota</taxon>
        <taxon>Alphaproteobacteria</taxon>
        <taxon>Sphingomonadales</taxon>
        <taxon>Sphingomonadaceae</taxon>
        <taxon>Sphingomonas</taxon>
    </lineage>
</organism>
<dbReference type="PANTHER" id="PTHR41259:SF1">
    <property type="entry name" value="DOUBLE-STRAND BREAK REPAIR RAD50 ATPASE, PUTATIVE-RELATED"/>
    <property type="match status" value="1"/>
</dbReference>
<gene>
    <name evidence="3" type="ORF">K7G82_13770</name>
</gene>
<dbReference type="Proteomes" id="UP000706039">
    <property type="component" value="Unassembled WGS sequence"/>
</dbReference>